<evidence type="ECO:0000256" key="3">
    <source>
        <dbReference type="ARBA" id="ARBA00022475"/>
    </source>
</evidence>
<dbReference type="SMART" id="SM00054">
    <property type="entry name" value="EFh"/>
    <property type="match status" value="1"/>
</dbReference>
<feature type="transmembrane region" description="Helical" evidence="18">
    <location>
        <begin position="522"/>
        <end position="543"/>
    </location>
</feature>
<feature type="transmembrane region" description="Helical" evidence="18">
    <location>
        <begin position="779"/>
        <end position="798"/>
    </location>
</feature>
<feature type="transmembrane region" description="Helical" evidence="18">
    <location>
        <begin position="819"/>
        <end position="844"/>
    </location>
</feature>
<evidence type="ECO:0000313" key="20">
    <source>
        <dbReference type="EMBL" id="KAI9632031.1"/>
    </source>
</evidence>
<evidence type="ECO:0000259" key="19">
    <source>
        <dbReference type="PROSITE" id="PS50222"/>
    </source>
</evidence>
<dbReference type="Pfam" id="PF00520">
    <property type="entry name" value="Ion_trans"/>
    <property type="match status" value="4"/>
</dbReference>
<proteinExistence type="inferred from homology"/>
<keyword evidence="21" id="KW-1185">Reference proteome</keyword>
<sequence>MDPGGSASRRPGPSAISTSFRSPLPSPLASPTLSSAGADGLNRRLSWSRPQDDVFTARPVDMDPSQMRSLAPPSWARLRVYDEHGLARGPRNLAASVARSPTFRAVSSTLRKASVRVSTLMSPGQAREDGRTRIPDEDDEESKGTRGFEMDPFQPPPSAVDAGRPEGLPPELKTGLRGRTLCLFGVDNVIRKACYAALNWPWTETAILGLIILYAVILTIQSSSPLYEPRPGNGYFQSWEDWVILIIFCIFTFEMAARMITTGLIFDPETTVQAWLSGPNGVVSRASERAKSAQSHFRRTHIPSPAAPRAAWRSTSASHPTQPKTAKLPEAPFQSAVQRQLNLSAAGRPYLRHSWHRIDLLSIVSFWITFFLASAHQEATSTHHIYIFRALSILRAGRLLVITSGTTTILDSLKRAGPLLITVGFFVIFAATLFSIIGIQSFRGSFRRTCIMTDPNNASNIFDTGQHCGGYLDPETLRELPYLLQNGQAFSQDPKGYICAQNQVCQLGDTNPQGNTMSFDNFFFALIQVVLIASINTWAPVMYSAMDSDYFASALYWIVGVIIINFWLINLVVAVVVNTFQGVRSDTRRSAFGADDSAIGVDPNWSANDKKKEESRLLRLYRRTEYFWVALVLLSLVAQGCKTSESLPATIDLLQAIEFGITLAFDVEIAFRIVAYFPLWRDFIGSPRNNFDLFLAVSSSIIQIPAIAGSEAYSWLTVFQLLRWYRFVLAFPRMKPLLLRLFGSLAGLINMTIFLFTMNFLAALFAVQLFRGDLGDDDFISFSQTYNAFLGMYQIFSSENWSDIMFNAMQAEDRWRQKVIAAIFLSCWLIFSFFIVLQMFIAVINENFEIAEEQKRKRQVEEFIRRGEPQSAHVSWIDRLNPYRLVKARHQAVQVRSLPQNLVLPLKQTVGADVGQAAPSSAMNGFEVPKQKLRKLFGREKDDSVLRYRKRPVSAVVKPDAYADDYADDRGLTDLLPPVNPSTEGNELADANRERRNQQADFIAAHPSFDRSLWVFKQGNPIRRFCQSCFDPAYGDRIYGRPAHPVLRLTAKVVIFSTIVASIVVAAISTPIYRKYYYESNGYFRGSWYDIAEAGLSGVFIVEAIMKIIADGFIFAPNAYLLSVWNIFDFVILLALVVNMVGSLIVIGGVNRLTRALRSVRALRLITLFSRLRDTLHVVLFAGFINIVDASILMILYIIPFAVWGLNIFSGLLFSCTDTDASGFSACFGERSIFPVDDSLGFLAPQVWSNPGIIGGSTVYSFDSFRQSMLILFEIVSLEGWIDVMNSATSITGRESQPAENAAQWNSIFFIVFNLFGGVIILTLFVSIIIENFSMRSGMQLLTTEQRRWVDLSKFIKAQTPSQLPQTPPSDGVRIWCYNRATEKHGWWARGFTLIYYLHILLLAFEDFNNTIFDDQQIDSIFLLLTMIYAVDLLVRFFGLGMRSFWANGWNIFDLIVITGSFATTIPALQASMAGSPGSQVNVQLQKLFLVAIALKLVQRNSRLNQLFKTSVASLPAIGKLFLLWACLFVFYAIMFVEVFGLTKTGTASTSRFQNYHTFGNALVMLAFMSTGEGWNGYMHGFTLEAPRCTASDNFLNSDCGSPGWAFFLFISWNILSMYIFLNMFTGVVVESFAYVYQMPGGISLDREQMRAFKRVWADFDTDRSGYITRKELIPFLSLLSGVFEVRPYPPSVSVRNLLRSSVPDPVDNAAGKLVVAAGRKYAVDVRHVESLVRQIDLTKVRERRRVFARLYHEARISEEPGRGISFTSMLFMLAHYKLIDDEKALQLDDLLDRRAKTERVTDLVNLDRVRGLLRTIYWRRRYLRLRDERRRAINEANGIPAIVLEPIAPSPPEDEDDLDPFERQDYSLPESPTSSRRSSPGPSPHLRSFNLGRHSPSLSVGSPAMSHRGSDASMLSSDDSGMRRYVFCR</sequence>
<evidence type="ECO:0000256" key="15">
    <source>
        <dbReference type="ARBA" id="ARBA00061395"/>
    </source>
</evidence>
<feature type="transmembrane region" description="Helical" evidence="18">
    <location>
        <begin position="419"/>
        <end position="439"/>
    </location>
</feature>
<feature type="transmembrane region" description="Helical" evidence="18">
    <location>
        <begin position="741"/>
        <end position="767"/>
    </location>
</feature>
<dbReference type="PANTHER" id="PTHR45628">
    <property type="entry name" value="VOLTAGE-DEPENDENT CALCIUM CHANNEL TYPE A SUBUNIT ALPHA-1"/>
    <property type="match status" value="1"/>
</dbReference>
<dbReference type="InterPro" id="IPR002048">
    <property type="entry name" value="EF_hand_dom"/>
</dbReference>
<protein>
    <recommendedName>
        <fullName evidence="16">Calcium-channel protein CCH1</fullName>
    </recommendedName>
</protein>
<dbReference type="InterPro" id="IPR027359">
    <property type="entry name" value="Volt_channel_dom_sf"/>
</dbReference>
<organism evidence="20 21">
    <name type="scientific">Dioszegia hungarica</name>
    <dbReference type="NCBI Taxonomy" id="4972"/>
    <lineage>
        <taxon>Eukaryota</taxon>
        <taxon>Fungi</taxon>
        <taxon>Dikarya</taxon>
        <taxon>Basidiomycota</taxon>
        <taxon>Agaricomycotina</taxon>
        <taxon>Tremellomycetes</taxon>
        <taxon>Tremellales</taxon>
        <taxon>Bulleribasidiaceae</taxon>
        <taxon>Dioszegia</taxon>
    </lineage>
</organism>
<keyword evidence="8" id="KW-0106">Calcium</keyword>
<dbReference type="InterPro" id="IPR005821">
    <property type="entry name" value="Ion_trans_dom"/>
</dbReference>
<evidence type="ECO:0000256" key="11">
    <source>
        <dbReference type="ARBA" id="ARBA00023065"/>
    </source>
</evidence>
<dbReference type="GO" id="GO:0005509">
    <property type="term" value="F:calcium ion binding"/>
    <property type="evidence" value="ECO:0007669"/>
    <property type="project" value="InterPro"/>
</dbReference>
<feature type="transmembrane region" description="Helical" evidence="18">
    <location>
        <begin position="1308"/>
        <end position="1330"/>
    </location>
</feature>
<dbReference type="InterPro" id="IPR050599">
    <property type="entry name" value="VDCC_alpha-1_subunit"/>
</dbReference>
<evidence type="ECO:0000256" key="9">
    <source>
        <dbReference type="ARBA" id="ARBA00022882"/>
    </source>
</evidence>
<name>A0AA38H1M9_9TREE</name>
<dbReference type="RefSeq" id="XP_052941808.1">
    <property type="nucleotide sequence ID" value="XM_053089247.1"/>
</dbReference>
<dbReference type="GO" id="GO:0008331">
    <property type="term" value="F:high voltage-gated calcium channel activity"/>
    <property type="evidence" value="ECO:0007669"/>
    <property type="project" value="TreeGrafter"/>
</dbReference>
<gene>
    <name evidence="20" type="ORF">MKK02DRAFT_35703</name>
</gene>
<evidence type="ECO:0000256" key="4">
    <source>
        <dbReference type="ARBA" id="ARBA00022553"/>
    </source>
</evidence>
<feature type="region of interest" description="Disordered" evidence="17">
    <location>
        <begin position="305"/>
        <end position="329"/>
    </location>
</feature>
<feature type="transmembrane region" description="Helical" evidence="18">
    <location>
        <begin position="242"/>
        <end position="266"/>
    </location>
</feature>
<evidence type="ECO:0000256" key="2">
    <source>
        <dbReference type="ARBA" id="ARBA00022448"/>
    </source>
</evidence>
<keyword evidence="2" id="KW-0813">Transport</keyword>
<keyword evidence="5" id="KW-0109">Calcium transport</keyword>
<feature type="transmembrane region" description="Helical" evidence="18">
    <location>
        <begin position="555"/>
        <end position="580"/>
    </location>
</feature>
<evidence type="ECO:0000256" key="1">
    <source>
        <dbReference type="ARBA" id="ARBA00004651"/>
    </source>
</evidence>
<dbReference type="InterPro" id="IPR018247">
    <property type="entry name" value="EF_Hand_1_Ca_BS"/>
</dbReference>
<evidence type="ECO:0000256" key="18">
    <source>
        <dbReference type="SAM" id="Phobius"/>
    </source>
</evidence>
<feature type="compositionally biased region" description="Low complexity" evidence="17">
    <location>
        <begin position="27"/>
        <end position="38"/>
    </location>
</feature>
<evidence type="ECO:0000256" key="17">
    <source>
        <dbReference type="SAM" id="MobiDB-lite"/>
    </source>
</evidence>
<dbReference type="InterPro" id="IPR011992">
    <property type="entry name" value="EF-hand-dom_pair"/>
</dbReference>
<dbReference type="GO" id="GO:0098703">
    <property type="term" value="P:calcium ion import across plasma membrane"/>
    <property type="evidence" value="ECO:0007669"/>
    <property type="project" value="TreeGrafter"/>
</dbReference>
<keyword evidence="12 18" id="KW-0472">Membrane</keyword>
<keyword evidence="11" id="KW-0406">Ion transport</keyword>
<keyword evidence="3" id="KW-1003">Cell membrane</keyword>
<keyword evidence="7 18" id="KW-0812">Transmembrane</keyword>
<feature type="compositionally biased region" description="Basic and acidic residues" evidence="17">
    <location>
        <begin position="126"/>
        <end position="135"/>
    </location>
</feature>
<feature type="region of interest" description="Disordered" evidence="17">
    <location>
        <begin position="1"/>
        <end position="68"/>
    </location>
</feature>
<dbReference type="Gene3D" id="1.20.120.350">
    <property type="entry name" value="Voltage-gated potassium channels. Chain C"/>
    <property type="match status" value="5"/>
</dbReference>
<evidence type="ECO:0000256" key="16">
    <source>
        <dbReference type="ARBA" id="ARBA00067459"/>
    </source>
</evidence>
<dbReference type="PROSITE" id="PS00018">
    <property type="entry name" value="EF_HAND_1"/>
    <property type="match status" value="1"/>
</dbReference>
<feature type="transmembrane region" description="Helical" evidence="18">
    <location>
        <begin position="1450"/>
        <end position="1469"/>
    </location>
</feature>
<dbReference type="SUPFAM" id="SSF47473">
    <property type="entry name" value="EF-hand"/>
    <property type="match status" value="1"/>
</dbReference>
<evidence type="ECO:0000256" key="5">
    <source>
        <dbReference type="ARBA" id="ARBA00022568"/>
    </source>
</evidence>
<dbReference type="GeneID" id="77728452"/>
<feature type="transmembrane region" description="Helical" evidence="18">
    <location>
        <begin position="200"/>
        <end position="222"/>
    </location>
</feature>
<feature type="domain" description="EF-hand" evidence="19">
    <location>
        <begin position="1648"/>
        <end position="1683"/>
    </location>
</feature>
<feature type="region of interest" description="Disordered" evidence="17">
    <location>
        <begin position="118"/>
        <end position="168"/>
    </location>
</feature>
<feature type="compositionally biased region" description="Low complexity" evidence="17">
    <location>
        <begin position="1868"/>
        <end position="1889"/>
    </location>
</feature>
<dbReference type="PANTHER" id="PTHR45628:SF7">
    <property type="entry name" value="VOLTAGE-DEPENDENT CALCIUM CHANNEL TYPE A SUBUNIT ALPHA-1"/>
    <property type="match status" value="1"/>
</dbReference>
<keyword evidence="9" id="KW-0851">Voltage-gated channel</keyword>
<dbReference type="Gene3D" id="1.10.287.70">
    <property type="match status" value="4"/>
</dbReference>
<feature type="transmembrane region" description="Helical" evidence="18">
    <location>
        <begin position="1417"/>
        <end position="1438"/>
    </location>
</feature>
<keyword evidence="14" id="KW-0407">Ion channel</keyword>
<evidence type="ECO:0000256" key="10">
    <source>
        <dbReference type="ARBA" id="ARBA00022989"/>
    </source>
</evidence>
<feature type="region of interest" description="Disordered" evidence="17">
    <location>
        <begin position="973"/>
        <end position="993"/>
    </location>
</feature>
<comment type="caution">
    <text evidence="20">The sequence shown here is derived from an EMBL/GenBank/DDBJ whole genome shotgun (WGS) entry which is preliminary data.</text>
</comment>
<dbReference type="Gene3D" id="1.10.238.10">
    <property type="entry name" value="EF-hand"/>
    <property type="match status" value="1"/>
</dbReference>
<feature type="transmembrane region" description="Helical" evidence="18">
    <location>
        <begin position="1175"/>
        <end position="1199"/>
    </location>
</feature>
<keyword evidence="6" id="KW-0107">Calcium channel</keyword>
<dbReference type="FunFam" id="1.10.287.70:FF:000118">
    <property type="entry name" value="Calcium channel subunit Cch1"/>
    <property type="match status" value="1"/>
</dbReference>
<dbReference type="PROSITE" id="PS50222">
    <property type="entry name" value="EF_HAND_2"/>
    <property type="match status" value="1"/>
</dbReference>
<keyword evidence="13" id="KW-0325">Glycoprotein</keyword>
<keyword evidence="10 18" id="KW-1133">Transmembrane helix</keyword>
<keyword evidence="4" id="KW-0597">Phosphoprotein</keyword>
<dbReference type="SUPFAM" id="SSF81324">
    <property type="entry name" value="Voltage-gated potassium channels"/>
    <property type="match status" value="4"/>
</dbReference>
<evidence type="ECO:0000256" key="14">
    <source>
        <dbReference type="ARBA" id="ARBA00023303"/>
    </source>
</evidence>
<feature type="transmembrane region" description="Helical" evidence="18">
    <location>
        <begin position="1387"/>
        <end position="1405"/>
    </location>
</feature>
<reference evidence="20" key="1">
    <citation type="journal article" date="2022" name="G3 (Bethesda)">
        <title>High quality genome of the basidiomycete yeast Dioszegia hungarica PDD-24b-2 isolated from cloud water.</title>
        <authorList>
            <person name="Jarrige D."/>
            <person name="Haridas S."/>
            <person name="Bleykasten-Grosshans C."/>
            <person name="Joly M."/>
            <person name="Nadalig T."/>
            <person name="Sancelme M."/>
            <person name="Vuilleumier S."/>
            <person name="Grigoriev I.V."/>
            <person name="Amato P."/>
            <person name="Bringel F."/>
        </authorList>
    </citation>
    <scope>NUCLEOTIDE SEQUENCE</scope>
    <source>
        <strain evidence="20">PDD-24b-2</strain>
    </source>
</reference>
<evidence type="ECO:0000256" key="13">
    <source>
        <dbReference type="ARBA" id="ARBA00023180"/>
    </source>
</evidence>
<evidence type="ECO:0000256" key="6">
    <source>
        <dbReference type="ARBA" id="ARBA00022673"/>
    </source>
</evidence>
<feature type="region of interest" description="Disordered" evidence="17">
    <location>
        <begin position="1845"/>
        <end position="1919"/>
    </location>
</feature>
<evidence type="ECO:0000313" key="21">
    <source>
        <dbReference type="Proteomes" id="UP001164286"/>
    </source>
</evidence>
<feature type="transmembrane region" description="Helical" evidence="18">
    <location>
        <begin position="1094"/>
        <end position="1115"/>
    </location>
</feature>
<feature type="transmembrane region" description="Helical" evidence="18">
    <location>
        <begin position="1127"/>
        <end position="1154"/>
    </location>
</feature>
<evidence type="ECO:0000256" key="7">
    <source>
        <dbReference type="ARBA" id="ARBA00022692"/>
    </source>
</evidence>
<dbReference type="GO" id="GO:0005891">
    <property type="term" value="C:voltage-gated calcium channel complex"/>
    <property type="evidence" value="ECO:0007669"/>
    <property type="project" value="TreeGrafter"/>
</dbReference>
<evidence type="ECO:0000256" key="12">
    <source>
        <dbReference type="ARBA" id="ARBA00023136"/>
    </source>
</evidence>
<accession>A0AA38H1M9</accession>
<feature type="compositionally biased region" description="Low complexity" evidence="17">
    <location>
        <begin position="305"/>
        <end position="318"/>
    </location>
</feature>
<dbReference type="EMBL" id="JAKWFO010000016">
    <property type="protein sequence ID" value="KAI9632031.1"/>
    <property type="molecule type" value="Genomic_DNA"/>
</dbReference>
<comment type="similarity">
    <text evidence="15">Belongs to the calcium channel alpha-1 subunit (TC 1.A.1.11) family.</text>
</comment>
<dbReference type="FunFam" id="1.10.287.70:FF:000093">
    <property type="entry name" value="Calcium channel subunit Cch1"/>
    <property type="match status" value="1"/>
</dbReference>
<feature type="transmembrane region" description="Helical" evidence="18">
    <location>
        <begin position="1605"/>
        <end position="1630"/>
    </location>
</feature>
<comment type="subcellular location">
    <subcellularLocation>
        <location evidence="1">Cell membrane</location>
        <topology evidence="1">Multi-pass membrane protein</topology>
    </subcellularLocation>
</comment>
<feature type="transmembrane region" description="Helical" evidence="18">
    <location>
        <begin position="1518"/>
        <end position="1537"/>
    </location>
</feature>
<dbReference type="Proteomes" id="UP001164286">
    <property type="component" value="Unassembled WGS sequence"/>
</dbReference>
<feature type="transmembrane region" description="Helical" evidence="18">
    <location>
        <begin position="1053"/>
        <end position="1073"/>
    </location>
</feature>
<evidence type="ECO:0000256" key="8">
    <source>
        <dbReference type="ARBA" id="ARBA00022837"/>
    </source>
</evidence>